<evidence type="ECO:0000256" key="1">
    <source>
        <dbReference type="SAM" id="MobiDB-lite"/>
    </source>
</evidence>
<reference evidence="2 3" key="1">
    <citation type="submission" date="2019-07" db="EMBL/GenBank/DDBJ databases">
        <title>New species of Amycolatopsis and Streptomyces.</title>
        <authorList>
            <person name="Duangmal K."/>
            <person name="Teo W.F.A."/>
            <person name="Lipun K."/>
        </authorList>
    </citation>
    <scope>NUCLEOTIDE SEQUENCE [LARGE SCALE GENOMIC DNA]</scope>
    <source>
        <strain evidence="2 3">NBRC 106415</strain>
    </source>
</reference>
<comment type="caution">
    <text evidence="2">The sequence shown here is derived from an EMBL/GenBank/DDBJ whole genome shotgun (WGS) entry which is preliminary data.</text>
</comment>
<name>A0A5N8XD08_9ACTN</name>
<sequence>MPVCGCGFVVACRAHAAEPHMSQPRAPEGARAPPHRSSPVWERSSVWPRGARASRSLHP</sequence>
<dbReference type="Proteomes" id="UP000400924">
    <property type="component" value="Unassembled WGS sequence"/>
</dbReference>
<evidence type="ECO:0000313" key="3">
    <source>
        <dbReference type="Proteomes" id="UP000400924"/>
    </source>
</evidence>
<protein>
    <submittedName>
        <fullName evidence="2">Uncharacterized protein</fullName>
    </submittedName>
</protein>
<keyword evidence="3" id="KW-1185">Reference proteome</keyword>
<organism evidence="2 3">
    <name type="scientific">Streptomyces spongiae</name>
    <dbReference type="NCBI Taxonomy" id="565072"/>
    <lineage>
        <taxon>Bacteria</taxon>
        <taxon>Bacillati</taxon>
        <taxon>Actinomycetota</taxon>
        <taxon>Actinomycetes</taxon>
        <taxon>Kitasatosporales</taxon>
        <taxon>Streptomycetaceae</taxon>
        <taxon>Streptomyces</taxon>
    </lineage>
</organism>
<accession>A0A5N8XD08</accession>
<dbReference type="AlphaFoldDB" id="A0A5N8XD08"/>
<gene>
    <name evidence="2" type="ORF">FNH08_07715</name>
</gene>
<evidence type="ECO:0000313" key="2">
    <source>
        <dbReference type="EMBL" id="MPY57064.1"/>
    </source>
</evidence>
<feature type="region of interest" description="Disordered" evidence="1">
    <location>
        <begin position="17"/>
        <end position="59"/>
    </location>
</feature>
<dbReference type="EMBL" id="VJZC01000032">
    <property type="protein sequence ID" value="MPY57064.1"/>
    <property type="molecule type" value="Genomic_DNA"/>
</dbReference>
<proteinExistence type="predicted"/>